<dbReference type="InterPro" id="IPR018485">
    <property type="entry name" value="FGGY_C"/>
</dbReference>
<keyword evidence="9" id="KW-1185">Reference proteome</keyword>
<dbReference type="OrthoDB" id="9782710at2"/>
<dbReference type="GO" id="GO:0016301">
    <property type="term" value="F:kinase activity"/>
    <property type="evidence" value="ECO:0007669"/>
    <property type="project" value="UniProtKB-KW"/>
</dbReference>
<dbReference type="Proteomes" id="UP000008914">
    <property type="component" value="Chromosome"/>
</dbReference>
<protein>
    <submittedName>
        <fullName evidence="8">Carbohydrate kinase, FGGY</fullName>
    </submittedName>
</protein>
<dbReference type="KEGG" id="ica:Intca_2462"/>
<dbReference type="GO" id="GO:0016773">
    <property type="term" value="F:phosphotransferase activity, alcohol group as acceptor"/>
    <property type="evidence" value="ECO:0007669"/>
    <property type="project" value="InterPro"/>
</dbReference>
<dbReference type="Pfam" id="PF00370">
    <property type="entry name" value="FGGY_N"/>
    <property type="match status" value="1"/>
</dbReference>
<dbReference type="HOGENOM" id="CLU_009281_3_2_11"/>
<dbReference type="Gene3D" id="3.30.420.40">
    <property type="match status" value="2"/>
</dbReference>
<dbReference type="InterPro" id="IPR018483">
    <property type="entry name" value="Carb_kinase_FGGY_CS"/>
</dbReference>
<gene>
    <name evidence="8" type="ordered locus">Intca_2462</name>
</gene>
<dbReference type="InterPro" id="IPR050406">
    <property type="entry name" value="FGGY_Carb_Kinase"/>
</dbReference>
<dbReference type="STRING" id="710696.Intca_2462"/>
<dbReference type="RefSeq" id="WP_013493283.1">
    <property type="nucleotide sequence ID" value="NC_014830.1"/>
</dbReference>
<proteinExistence type="inferred from homology"/>
<evidence type="ECO:0000259" key="6">
    <source>
        <dbReference type="Pfam" id="PF00370"/>
    </source>
</evidence>
<dbReference type="PROSITE" id="PS00445">
    <property type="entry name" value="FGGY_KINASES_2"/>
    <property type="match status" value="1"/>
</dbReference>
<feature type="domain" description="Carbohydrate kinase FGGY C-terminal" evidence="7">
    <location>
        <begin position="282"/>
        <end position="475"/>
    </location>
</feature>
<evidence type="ECO:0000256" key="1">
    <source>
        <dbReference type="ARBA" id="ARBA00009156"/>
    </source>
</evidence>
<dbReference type="eggNOG" id="COG1070">
    <property type="taxonomic scope" value="Bacteria"/>
</dbReference>
<dbReference type="InterPro" id="IPR043129">
    <property type="entry name" value="ATPase_NBD"/>
</dbReference>
<sequence>MTRQVVIGIDVGTTAAKVVGFEVLDPREPGGPGDRVSPGDPGGQRAPGVPPGRWTAQQEYPLVRPQSGWRVQDVEVVLDAMLRSLADVVAQLDGAEVVAVSVSSAMHGLVGLDAAHRPLTPLVTWADARARETARELRATPLAASLHQRSGTPVHSMSPLTKLRWFSRHEPELTRTARSWVGLKDVVLLALTGRLVTELSSASGTGLLSIAHRTWDAEALDLAGVRLDQLPQILSTTASLPLSRDAAGRVGLPVGTPVVLGAGDGPLGNLGTGAIRPGVAGLSLGTSGALRLVVDGPRSDPSGRLFCYALTDEAWVVGTAISNGGAVVRWAGSVFAADRPGSAPDASATPVGDAEVLALAEQVEPGSDGLVMLPFLLAERGPLWDADLRGAFLGIRQHHTRGHFVRAAVEGVAFQLATVLDGLDDVTPVSAIRATGGVFRSPLWREVLAGALARPLVVTGGAEGSALGAAALGLIGIHASDGLEPALERLAPGLVDGPGHGPGHHDATVVAPEASSAAYRIARASVVARLHELARAAELLS</sequence>
<feature type="domain" description="Carbohydrate kinase FGGY N-terminal" evidence="6">
    <location>
        <begin position="56"/>
        <end position="271"/>
    </location>
</feature>
<dbReference type="SUPFAM" id="SSF53067">
    <property type="entry name" value="Actin-like ATPase domain"/>
    <property type="match status" value="2"/>
</dbReference>
<evidence type="ECO:0000313" key="8">
    <source>
        <dbReference type="EMBL" id="ADU48969.1"/>
    </source>
</evidence>
<dbReference type="PIRSF" id="PIRSF000538">
    <property type="entry name" value="GlpK"/>
    <property type="match status" value="1"/>
</dbReference>
<reference evidence="8 9" key="1">
    <citation type="journal article" date="2010" name="Stand. Genomic Sci.">
        <title>Complete genome sequence of Intrasporangium calvum type strain (7 KIP).</title>
        <authorList>
            <person name="Del Rio T.G."/>
            <person name="Chertkov O."/>
            <person name="Yasawong M."/>
            <person name="Lucas S."/>
            <person name="Deshpande S."/>
            <person name="Cheng J.F."/>
            <person name="Detter C."/>
            <person name="Tapia R."/>
            <person name="Han C."/>
            <person name="Goodwin L."/>
            <person name="Pitluck S."/>
            <person name="Liolios K."/>
            <person name="Ivanova N."/>
            <person name="Mavromatis K."/>
            <person name="Pati A."/>
            <person name="Chen A."/>
            <person name="Palaniappan K."/>
            <person name="Land M."/>
            <person name="Hauser L."/>
            <person name="Chang Y.J."/>
            <person name="Jeffries C.D."/>
            <person name="Rohde M."/>
            <person name="Pukall R."/>
            <person name="Sikorski J."/>
            <person name="Goker M."/>
            <person name="Woyke T."/>
            <person name="Bristow J."/>
            <person name="Eisen J.A."/>
            <person name="Markowitz V."/>
            <person name="Hugenholtz P."/>
            <person name="Kyrpides N.C."/>
            <person name="Klenk H.P."/>
            <person name="Lapidus A."/>
        </authorList>
    </citation>
    <scope>NUCLEOTIDE SEQUENCE [LARGE SCALE GENOMIC DNA]</scope>
    <source>
        <strain evidence="9">ATCC 23552 / DSM 43043 / JCM 3097 / NBRC 12989 / 7 KIP</strain>
    </source>
</reference>
<keyword evidence="3 4" id="KW-0418">Kinase</keyword>
<dbReference type="InterPro" id="IPR000577">
    <property type="entry name" value="Carb_kinase_FGGY"/>
</dbReference>
<evidence type="ECO:0000259" key="7">
    <source>
        <dbReference type="Pfam" id="PF02782"/>
    </source>
</evidence>
<evidence type="ECO:0000313" key="9">
    <source>
        <dbReference type="Proteomes" id="UP000008914"/>
    </source>
</evidence>
<dbReference type="CDD" id="cd07770">
    <property type="entry name" value="ASKHA_NBD_FGGY_GntK"/>
    <property type="match status" value="1"/>
</dbReference>
<evidence type="ECO:0000256" key="2">
    <source>
        <dbReference type="ARBA" id="ARBA00022679"/>
    </source>
</evidence>
<name>E6S6I0_INTC7</name>
<feature type="region of interest" description="Disordered" evidence="5">
    <location>
        <begin position="24"/>
        <end position="50"/>
    </location>
</feature>
<comment type="similarity">
    <text evidence="1 4">Belongs to the FGGY kinase family.</text>
</comment>
<evidence type="ECO:0000256" key="5">
    <source>
        <dbReference type="SAM" id="MobiDB-lite"/>
    </source>
</evidence>
<organism evidence="8 9">
    <name type="scientific">Intrasporangium calvum (strain ATCC 23552 / DSM 43043 / JCM 3097 / NBRC 12989 / NCIMB 10167 / NRRL B-3866 / 7 KIP)</name>
    <dbReference type="NCBI Taxonomy" id="710696"/>
    <lineage>
        <taxon>Bacteria</taxon>
        <taxon>Bacillati</taxon>
        <taxon>Actinomycetota</taxon>
        <taxon>Actinomycetes</taxon>
        <taxon>Micrococcales</taxon>
        <taxon>Intrasporangiaceae</taxon>
        <taxon>Intrasporangium</taxon>
    </lineage>
</organism>
<dbReference type="GO" id="GO:0005975">
    <property type="term" value="P:carbohydrate metabolic process"/>
    <property type="evidence" value="ECO:0007669"/>
    <property type="project" value="InterPro"/>
</dbReference>
<evidence type="ECO:0000256" key="4">
    <source>
        <dbReference type="RuleBase" id="RU003733"/>
    </source>
</evidence>
<dbReference type="PANTHER" id="PTHR43095:SF2">
    <property type="entry name" value="GLUCONOKINASE"/>
    <property type="match status" value="1"/>
</dbReference>
<dbReference type="PROSITE" id="PS00933">
    <property type="entry name" value="FGGY_KINASES_1"/>
    <property type="match status" value="1"/>
</dbReference>
<dbReference type="AlphaFoldDB" id="E6S6I0"/>
<dbReference type="PANTHER" id="PTHR43095">
    <property type="entry name" value="SUGAR KINASE"/>
    <property type="match status" value="1"/>
</dbReference>
<dbReference type="Pfam" id="PF02782">
    <property type="entry name" value="FGGY_C"/>
    <property type="match status" value="1"/>
</dbReference>
<keyword evidence="2 4" id="KW-0808">Transferase</keyword>
<evidence type="ECO:0000256" key="3">
    <source>
        <dbReference type="ARBA" id="ARBA00022777"/>
    </source>
</evidence>
<dbReference type="InterPro" id="IPR018484">
    <property type="entry name" value="FGGY_N"/>
</dbReference>
<accession>E6S6I0</accession>
<dbReference type="EMBL" id="CP002343">
    <property type="protein sequence ID" value="ADU48969.1"/>
    <property type="molecule type" value="Genomic_DNA"/>
</dbReference>